<protein>
    <submittedName>
        <fullName evidence="3">Uncharacterized protein</fullName>
    </submittedName>
</protein>
<dbReference type="EMBL" id="JAUHHV010000008">
    <property type="protein sequence ID" value="KAK1414805.1"/>
    <property type="molecule type" value="Genomic_DNA"/>
</dbReference>
<dbReference type="AlphaFoldDB" id="A0AAD8K858"/>
<reference evidence="3" key="1">
    <citation type="journal article" date="2023" name="bioRxiv">
        <title>Improved chromosome-level genome assembly for marigold (Tagetes erecta).</title>
        <authorList>
            <person name="Jiang F."/>
            <person name="Yuan L."/>
            <person name="Wang S."/>
            <person name="Wang H."/>
            <person name="Xu D."/>
            <person name="Wang A."/>
            <person name="Fan W."/>
        </authorList>
    </citation>
    <scope>NUCLEOTIDE SEQUENCE</scope>
    <source>
        <strain evidence="3">WSJ</strain>
        <tissue evidence="3">Leaf</tissue>
    </source>
</reference>
<sequence>MTNSTENSAPINFTNIETQNYQVTSEEDPSQASKDPKSYGNPRSSKQKRTLDTPGPSAPPKKKYTYYGQKCYKPKMSVRPGDTYRFRIPQTFTYVDSDHEPDSVNQSENPAPPVNPNQDFQRILEEQNQKLELLSTRFDALHQELHAIREYMVVTRKDLLEFKKARDAKQLIVTVGLEE</sequence>
<evidence type="ECO:0000256" key="2">
    <source>
        <dbReference type="SAM" id="MobiDB-lite"/>
    </source>
</evidence>
<feature type="coiled-coil region" evidence="1">
    <location>
        <begin position="117"/>
        <end position="144"/>
    </location>
</feature>
<evidence type="ECO:0000256" key="1">
    <source>
        <dbReference type="SAM" id="Coils"/>
    </source>
</evidence>
<accession>A0AAD8K858</accession>
<keyword evidence="4" id="KW-1185">Reference proteome</keyword>
<evidence type="ECO:0000313" key="4">
    <source>
        <dbReference type="Proteomes" id="UP001229421"/>
    </source>
</evidence>
<feature type="compositionally biased region" description="Polar residues" evidence="2">
    <location>
        <begin position="1"/>
        <end position="24"/>
    </location>
</feature>
<name>A0AAD8K858_TARER</name>
<proteinExistence type="predicted"/>
<gene>
    <name evidence="3" type="ORF">QVD17_30564</name>
</gene>
<feature type="region of interest" description="Disordered" evidence="2">
    <location>
        <begin position="1"/>
        <end position="66"/>
    </location>
</feature>
<evidence type="ECO:0000313" key="3">
    <source>
        <dbReference type="EMBL" id="KAK1414805.1"/>
    </source>
</evidence>
<organism evidence="3 4">
    <name type="scientific">Tagetes erecta</name>
    <name type="common">African marigold</name>
    <dbReference type="NCBI Taxonomy" id="13708"/>
    <lineage>
        <taxon>Eukaryota</taxon>
        <taxon>Viridiplantae</taxon>
        <taxon>Streptophyta</taxon>
        <taxon>Embryophyta</taxon>
        <taxon>Tracheophyta</taxon>
        <taxon>Spermatophyta</taxon>
        <taxon>Magnoliopsida</taxon>
        <taxon>eudicotyledons</taxon>
        <taxon>Gunneridae</taxon>
        <taxon>Pentapetalae</taxon>
        <taxon>asterids</taxon>
        <taxon>campanulids</taxon>
        <taxon>Asterales</taxon>
        <taxon>Asteraceae</taxon>
        <taxon>Asteroideae</taxon>
        <taxon>Heliantheae alliance</taxon>
        <taxon>Tageteae</taxon>
        <taxon>Tagetes</taxon>
    </lineage>
</organism>
<comment type="caution">
    <text evidence="3">The sequence shown here is derived from an EMBL/GenBank/DDBJ whole genome shotgun (WGS) entry which is preliminary data.</text>
</comment>
<dbReference type="Proteomes" id="UP001229421">
    <property type="component" value="Unassembled WGS sequence"/>
</dbReference>
<keyword evidence="1" id="KW-0175">Coiled coil</keyword>